<evidence type="ECO:0008006" key="3">
    <source>
        <dbReference type="Google" id="ProtNLM"/>
    </source>
</evidence>
<dbReference type="Proteomes" id="UP000008466">
    <property type="component" value="Chromosome"/>
</dbReference>
<dbReference type="KEGG" id="sbu:SpiBuddy_2403"/>
<dbReference type="RefSeq" id="WP_013608063.1">
    <property type="nucleotide sequence ID" value="NC_015152.1"/>
</dbReference>
<evidence type="ECO:0000313" key="2">
    <source>
        <dbReference type="Proteomes" id="UP000008466"/>
    </source>
</evidence>
<protein>
    <recommendedName>
        <fullName evidence="3">Lipoprotein</fullName>
    </recommendedName>
</protein>
<dbReference type="AlphaFoldDB" id="F0RRG5"/>
<gene>
    <name evidence="1" type="ordered locus">SpiBuddy_2403</name>
</gene>
<dbReference type="EMBL" id="CP002541">
    <property type="protein sequence ID" value="ADY14217.1"/>
    <property type="molecule type" value="Genomic_DNA"/>
</dbReference>
<dbReference type="HOGENOM" id="CLU_533064_0_0_12"/>
<organism evidence="1 2">
    <name type="scientific">Sphaerochaeta globosa (strain ATCC BAA-1886 / DSM 22777 / Buddy)</name>
    <name type="common">Spirochaeta sp. (strain Buddy)</name>
    <dbReference type="NCBI Taxonomy" id="158189"/>
    <lineage>
        <taxon>Bacteria</taxon>
        <taxon>Pseudomonadati</taxon>
        <taxon>Spirochaetota</taxon>
        <taxon>Spirochaetia</taxon>
        <taxon>Spirochaetales</taxon>
        <taxon>Sphaerochaetaceae</taxon>
        <taxon>Sphaerochaeta</taxon>
    </lineage>
</organism>
<keyword evidence="2" id="KW-1185">Reference proteome</keyword>
<sequence>MRAKIYRIGLYIISILLITLSVSSCRTTTPILFDRARYPVDEFYVGTGITKNADKGQALETAKMKAISDLASQIQTTIFSTRTASSSDDGTTQFSVFEELIEETLHQEFENVIYIEETYTRKKEQTTYAILRRSDWEIQKARKILREKEKVQSVLSSRYPDMSPVQEIKVLNKAIASLQSTFWGSLIEGIFDEKMGYLLPLIQARRDTLYTRVFSSKQYYIGEGSASSRAQAEESALQDFKNMQIEKMYKEYENLRVRLSSPMTSPELKEKIENSVEFSTTQNASLLEFLEGPESTQTLSFIYLIVQKVVWEDLIAKEVDTLYQQAKTLENAYQANNSVTGKLQILEKMQQLLESSPFGLEVENLIFPNEQSFEKIIPYRKDRLIASVNLHLLMPKSVKEDESCTLKIVVTNADSLHTDIPVKIIITDNNNKQRYLELVTLSSGIPFYHTIIIPRGEKAKYFSVNCFWTQYPQQKDEQRIDITRISLLDFLKNMFIRQK</sequence>
<accession>F0RRG5</accession>
<reference evidence="2" key="1">
    <citation type="submission" date="2011-02" db="EMBL/GenBank/DDBJ databases">
        <title>Complete sequence of Spirochaeta sp. Buddy.</title>
        <authorList>
            <person name="Lucas S."/>
            <person name="Copeland A."/>
            <person name="Lapidus A."/>
            <person name="Cheng J.-F."/>
            <person name="Goodwin L."/>
            <person name="Pitluck S."/>
            <person name="Zeytun A."/>
            <person name="Detter J.C."/>
            <person name="Han C."/>
            <person name="Tapia R."/>
            <person name="Land M."/>
            <person name="Hauser L."/>
            <person name="Kyrpides N."/>
            <person name="Ivanova N."/>
            <person name="Mikhailova N."/>
            <person name="Pagani I."/>
            <person name="Ritalahti K.M."/>
            <person name="Loeffler F.E."/>
            <person name="Woyke T."/>
        </authorList>
    </citation>
    <scope>NUCLEOTIDE SEQUENCE [LARGE SCALE GENOMIC DNA]</scope>
    <source>
        <strain evidence="2">ATCC BAA-1886 / DSM 22777 / Buddy</strain>
    </source>
</reference>
<name>F0RRG5_SPHGB</name>
<proteinExistence type="predicted"/>
<evidence type="ECO:0000313" key="1">
    <source>
        <dbReference type="EMBL" id="ADY14217.1"/>
    </source>
</evidence>
<dbReference type="OrthoDB" id="9848784at2"/>
<dbReference type="PROSITE" id="PS51257">
    <property type="entry name" value="PROKAR_LIPOPROTEIN"/>
    <property type="match status" value="1"/>
</dbReference>
<dbReference type="Gene3D" id="3.10.28.20">
    <property type="entry name" value="Acetamidase/Formamidase-like domains"/>
    <property type="match status" value="1"/>
</dbReference>